<comment type="caution">
    <text evidence="1">The sequence shown here is derived from an EMBL/GenBank/DDBJ whole genome shotgun (WGS) entry which is preliminary data.</text>
</comment>
<organism evidence="1 2">
    <name type="scientific">candidate division WWE3 bacterium CSP1-7</name>
    <dbReference type="NCBI Taxonomy" id="1576480"/>
    <lineage>
        <taxon>Bacteria</taxon>
        <taxon>Katanobacteria</taxon>
    </lineage>
</organism>
<name>A0A0T5ZX82_UNCKA</name>
<evidence type="ECO:0000313" key="1">
    <source>
        <dbReference type="EMBL" id="KRT67411.1"/>
    </source>
</evidence>
<dbReference type="EMBL" id="LDXK01000003">
    <property type="protein sequence ID" value="KRT67411.1"/>
    <property type="molecule type" value="Genomic_DNA"/>
</dbReference>
<accession>A0A0T5ZX82</accession>
<dbReference type="Proteomes" id="UP000051297">
    <property type="component" value="Unassembled WGS sequence"/>
</dbReference>
<dbReference type="AlphaFoldDB" id="A0A0T5ZX82"/>
<proteinExistence type="predicted"/>
<protein>
    <submittedName>
        <fullName evidence="1">Uncharacterized protein</fullName>
    </submittedName>
</protein>
<reference evidence="1 2" key="1">
    <citation type="submission" date="2015-05" db="EMBL/GenBank/DDBJ databases">
        <title>Critical biogeochemical functions in the subsurface are associated with bacteria from new phyla and little studied lineages.</title>
        <authorList>
            <person name="Hug L.A."/>
            <person name="Thomas B.C."/>
            <person name="Sharon I."/>
            <person name="Brown C.T."/>
            <person name="Sharma R."/>
            <person name="Hettich R.L."/>
            <person name="Wilkins M.J."/>
            <person name="Williams K.H."/>
            <person name="Singh A."/>
            <person name="Banfield J.F."/>
        </authorList>
    </citation>
    <scope>NUCLEOTIDE SEQUENCE [LARGE SCALE GENOMIC DNA]</scope>
    <source>
        <strain evidence="1">CSP1-7</strain>
    </source>
</reference>
<evidence type="ECO:0000313" key="2">
    <source>
        <dbReference type="Proteomes" id="UP000051297"/>
    </source>
</evidence>
<gene>
    <name evidence="1" type="ORF">XU08_C0003G0087</name>
</gene>
<sequence length="66" mass="8294">MNLLRIVRRWLKLPERLVAKRARRPKYMWEILNMILPEEHPRRRWRENPYDQLANKRVSEIFPPES</sequence>